<dbReference type="InterPro" id="IPR026353">
    <property type="entry name" value="Hypoxan-DNA_Glyclase"/>
</dbReference>
<dbReference type="Gene3D" id="3.40.470.10">
    <property type="entry name" value="Uracil-DNA glycosylase-like domain"/>
    <property type="match status" value="1"/>
</dbReference>
<accession>A0ABR7G1Y9</accession>
<gene>
    <name evidence="2" type="ORF">H8S01_08260</name>
</gene>
<evidence type="ECO:0000313" key="2">
    <source>
        <dbReference type="EMBL" id="MBC5680950.1"/>
    </source>
</evidence>
<dbReference type="EC" id="3.2.2.15" evidence="2"/>
<name>A0ABR7G1Y9_9FIRM</name>
<feature type="domain" description="Uracil-DNA glycosylase-like" evidence="1">
    <location>
        <begin position="12"/>
        <end position="162"/>
    </location>
</feature>
<dbReference type="CDD" id="cd10032">
    <property type="entry name" value="UDG-F6_HDG"/>
    <property type="match status" value="1"/>
</dbReference>
<dbReference type="SMART" id="SM00987">
    <property type="entry name" value="UreE_C"/>
    <property type="match status" value="1"/>
</dbReference>
<organism evidence="2 3">
    <name type="scientific">Lachnospira hominis</name>
    <name type="common">ex Liu et al. 2021</name>
    <dbReference type="NCBI Taxonomy" id="2763051"/>
    <lineage>
        <taxon>Bacteria</taxon>
        <taxon>Bacillati</taxon>
        <taxon>Bacillota</taxon>
        <taxon>Clostridia</taxon>
        <taxon>Lachnospirales</taxon>
        <taxon>Lachnospiraceae</taxon>
        <taxon>Lachnospira</taxon>
    </lineage>
</organism>
<protein>
    <submittedName>
        <fullName evidence="2">DNA-deoxyinosine glycosylase</fullName>
        <ecNumber evidence="2">3.2.2.15</ecNumber>
    </submittedName>
</protein>
<dbReference type="InterPro" id="IPR005122">
    <property type="entry name" value="Uracil-DNA_glycosylase-like"/>
</dbReference>
<dbReference type="GO" id="GO:0033958">
    <property type="term" value="F:DNA-deoxyinosine glycosylase activity"/>
    <property type="evidence" value="ECO:0007669"/>
    <property type="project" value="UniProtKB-EC"/>
</dbReference>
<keyword evidence="3" id="KW-1185">Reference proteome</keyword>
<keyword evidence="2" id="KW-0326">Glycosidase</keyword>
<evidence type="ECO:0000259" key="1">
    <source>
        <dbReference type="SMART" id="SM00986"/>
    </source>
</evidence>
<dbReference type="EMBL" id="JACOPD010000005">
    <property type="protein sequence ID" value="MBC5680950.1"/>
    <property type="molecule type" value="Genomic_DNA"/>
</dbReference>
<evidence type="ECO:0000313" key="3">
    <source>
        <dbReference type="Proteomes" id="UP000628463"/>
    </source>
</evidence>
<dbReference type="SMART" id="SM00986">
    <property type="entry name" value="UDG"/>
    <property type="match status" value="1"/>
</dbReference>
<comment type="caution">
    <text evidence="2">The sequence shown here is derived from an EMBL/GenBank/DDBJ whole genome shotgun (WGS) entry which is preliminary data.</text>
</comment>
<dbReference type="Pfam" id="PF03167">
    <property type="entry name" value="UDG"/>
    <property type="match status" value="1"/>
</dbReference>
<dbReference type="Proteomes" id="UP000628463">
    <property type="component" value="Unassembled WGS sequence"/>
</dbReference>
<dbReference type="NCBIfam" id="TIGR04274">
    <property type="entry name" value="hypoxanDNAglyco"/>
    <property type="match status" value="1"/>
</dbReference>
<sequence>MEEYVNINHTFEPVYDKNTRILILGTFPSVKSREYGFYYGHPQNRFWRVLSGITDSQLPVSIQEKKEFLLSHHIGIWDVIKSCTIKGSDDSSIKNVTVNDFTKILNKSDIRAIFANGNKAYDLYEKYVFETVGIKAVKLPSTSPANARWNLEKLETAYSGMLKYIAD</sequence>
<reference evidence="2 3" key="1">
    <citation type="submission" date="2020-08" db="EMBL/GenBank/DDBJ databases">
        <title>Genome public.</title>
        <authorList>
            <person name="Liu C."/>
            <person name="Sun Q."/>
        </authorList>
    </citation>
    <scope>NUCLEOTIDE SEQUENCE [LARGE SCALE GENOMIC DNA]</scope>
    <source>
        <strain evidence="2 3">NSJ-43</strain>
    </source>
</reference>
<dbReference type="SUPFAM" id="SSF52141">
    <property type="entry name" value="Uracil-DNA glycosylase-like"/>
    <property type="match status" value="1"/>
</dbReference>
<keyword evidence="2" id="KW-0378">Hydrolase</keyword>
<proteinExistence type="predicted"/>
<dbReference type="InterPro" id="IPR036895">
    <property type="entry name" value="Uracil-DNA_glycosylase-like_sf"/>
</dbReference>
<dbReference type="RefSeq" id="WP_186836877.1">
    <property type="nucleotide sequence ID" value="NZ_JACOPD010000005.1"/>
</dbReference>